<dbReference type="SUPFAM" id="SSF55347">
    <property type="entry name" value="Glyceraldehyde-3-phosphate dehydrogenase-like, C-terminal domain"/>
    <property type="match status" value="1"/>
</dbReference>
<dbReference type="PANTHER" id="PTHR43377">
    <property type="entry name" value="BILIVERDIN REDUCTASE A"/>
    <property type="match status" value="1"/>
</dbReference>
<dbReference type="OrthoDB" id="9815825at2"/>
<dbReference type="Proteomes" id="UP000033558">
    <property type="component" value="Unassembled WGS sequence"/>
</dbReference>
<dbReference type="InterPro" id="IPR036291">
    <property type="entry name" value="NAD(P)-bd_dom_sf"/>
</dbReference>
<dbReference type="Pfam" id="PF01408">
    <property type="entry name" value="GFO_IDH_MocA"/>
    <property type="match status" value="1"/>
</dbReference>
<comment type="caution">
    <text evidence="3">The sequence shown here is derived from an EMBL/GenBank/DDBJ whole genome shotgun (WGS) entry which is preliminary data.</text>
</comment>
<reference evidence="3 4" key="1">
    <citation type="submission" date="2015-01" db="EMBL/GenBank/DDBJ databases">
        <title>Comparative genomics of the lactic acid bacteria isolated from the honey bee gut.</title>
        <authorList>
            <person name="Ellegaard K.M."/>
            <person name="Tamarit D."/>
            <person name="Javelind E."/>
            <person name="Olofsson T."/>
            <person name="Andersson S.G."/>
            <person name="Vasquez A."/>
        </authorList>
    </citation>
    <scope>NUCLEOTIDE SEQUENCE [LARGE SCALE GENOMIC DNA]</scope>
    <source>
        <strain evidence="3 4">Bin4</strain>
    </source>
</reference>
<keyword evidence="4" id="KW-1185">Reference proteome</keyword>
<name>A0A0F4LSA1_9LACO</name>
<dbReference type="PANTHER" id="PTHR43377:SF1">
    <property type="entry name" value="BILIVERDIN REDUCTASE A"/>
    <property type="match status" value="1"/>
</dbReference>
<dbReference type="RefSeq" id="WP_046316323.1">
    <property type="nucleotide sequence ID" value="NZ_JBHSZT010000001.1"/>
</dbReference>
<feature type="domain" description="Gfo/Idh/MocA-like oxidoreductase N-terminal" evidence="1">
    <location>
        <begin position="5"/>
        <end position="124"/>
    </location>
</feature>
<organism evidence="3 4">
    <name type="scientific">Bombilactobacillus mellifer</name>
    <dbReference type="NCBI Taxonomy" id="1218492"/>
    <lineage>
        <taxon>Bacteria</taxon>
        <taxon>Bacillati</taxon>
        <taxon>Bacillota</taxon>
        <taxon>Bacilli</taxon>
        <taxon>Lactobacillales</taxon>
        <taxon>Lactobacillaceae</taxon>
        <taxon>Bombilactobacillus</taxon>
    </lineage>
</organism>
<evidence type="ECO:0000313" key="4">
    <source>
        <dbReference type="Proteomes" id="UP000033558"/>
    </source>
</evidence>
<dbReference type="InterPro" id="IPR055170">
    <property type="entry name" value="GFO_IDH_MocA-like_dom"/>
</dbReference>
<feature type="domain" description="GFO/IDH/MocA-like oxidoreductase" evidence="2">
    <location>
        <begin position="132"/>
        <end position="264"/>
    </location>
</feature>
<dbReference type="Gene3D" id="3.40.50.720">
    <property type="entry name" value="NAD(P)-binding Rossmann-like Domain"/>
    <property type="match status" value="1"/>
</dbReference>
<dbReference type="AlphaFoldDB" id="A0A0F4LSA1"/>
<dbReference type="PATRIC" id="fig|1218492.5.peg.894"/>
<evidence type="ECO:0000259" key="1">
    <source>
        <dbReference type="Pfam" id="PF01408"/>
    </source>
</evidence>
<evidence type="ECO:0000313" key="3">
    <source>
        <dbReference type="EMBL" id="KJY61707.1"/>
    </source>
</evidence>
<dbReference type="InterPro" id="IPR051450">
    <property type="entry name" value="Gfo/Idh/MocA_Oxidoreductases"/>
</dbReference>
<dbReference type="HOGENOM" id="CLU_023194_1_3_9"/>
<gene>
    <name evidence="3" type="ORF">JG30_07560</name>
</gene>
<dbReference type="STRING" id="1218492.JG30_07560"/>
<dbReference type="InterPro" id="IPR000683">
    <property type="entry name" value="Gfo/Idh/MocA-like_OxRdtase_N"/>
</dbReference>
<dbReference type="Gene3D" id="3.30.360.10">
    <property type="entry name" value="Dihydrodipicolinate Reductase, domain 2"/>
    <property type="match status" value="1"/>
</dbReference>
<sequence>MKEKVKVAIIGCGAIAQKRHLPEYLANPAVDVVGYFDNNLSRAQALAQQYGGHAYTTLAALLADPQITAVSVCVVNQAHAAVAIQALKAGKHVLCEKPMATSWSDCQRMVQIARQTGKKLLIDHNQRLIPAHQAAYRLLRQGKLGHLLTFKTTFGHSGPETWSVGGKNPWFFDKKLSQSGAIFDLGIHKIDLLRYLLADEIQAVWAQTATLDKHSPDGQLIGVDDNAIGVYQFGSGVRGTVIASWTYYGPQENSTYIYGSQGVMKIQADPQFPLQVIFRNGQHMNYQWPTSKVRSSGVIAEFIQSIQEDRPTILDAAQILGSMQALFASLKSARTGQIVSLNPA</sequence>
<dbReference type="SUPFAM" id="SSF51735">
    <property type="entry name" value="NAD(P)-binding Rossmann-fold domains"/>
    <property type="match status" value="1"/>
</dbReference>
<protein>
    <submittedName>
        <fullName evidence="3">Oxidoreductase, NAD-binding domain protein</fullName>
    </submittedName>
</protein>
<dbReference type="EMBL" id="JXJQ01000008">
    <property type="protein sequence ID" value="KJY61707.1"/>
    <property type="molecule type" value="Genomic_DNA"/>
</dbReference>
<dbReference type="GO" id="GO:0000166">
    <property type="term" value="F:nucleotide binding"/>
    <property type="evidence" value="ECO:0007669"/>
    <property type="project" value="InterPro"/>
</dbReference>
<proteinExistence type="predicted"/>
<evidence type="ECO:0000259" key="2">
    <source>
        <dbReference type="Pfam" id="PF22725"/>
    </source>
</evidence>
<dbReference type="Pfam" id="PF22725">
    <property type="entry name" value="GFO_IDH_MocA_C3"/>
    <property type="match status" value="1"/>
</dbReference>
<accession>A0A0F4LSA1</accession>